<feature type="non-terminal residue" evidence="1">
    <location>
        <position position="23"/>
    </location>
</feature>
<proteinExistence type="predicted"/>
<accession>A0A383ATL5</accession>
<reference evidence="1" key="1">
    <citation type="submission" date="2018-05" db="EMBL/GenBank/DDBJ databases">
        <authorList>
            <person name="Lanie J.A."/>
            <person name="Ng W.-L."/>
            <person name="Kazmierczak K.M."/>
            <person name="Andrzejewski T.M."/>
            <person name="Davidsen T.M."/>
            <person name="Wayne K.J."/>
            <person name="Tettelin H."/>
            <person name="Glass J.I."/>
            <person name="Rusch D."/>
            <person name="Podicherti R."/>
            <person name="Tsui H.-C.T."/>
            <person name="Winkler M.E."/>
        </authorList>
    </citation>
    <scope>NUCLEOTIDE SEQUENCE</scope>
</reference>
<dbReference type="AlphaFoldDB" id="A0A383ATL5"/>
<gene>
    <name evidence="1" type="ORF">METZ01_LOCUS464130</name>
</gene>
<dbReference type="EMBL" id="UINC01194940">
    <property type="protein sequence ID" value="SVE11276.1"/>
    <property type="molecule type" value="Genomic_DNA"/>
</dbReference>
<name>A0A383ATL5_9ZZZZ</name>
<organism evidence="1">
    <name type="scientific">marine metagenome</name>
    <dbReference type="NCBI Taxonomy" id="408172"/>
    <lineage>
        <taxon>unclassified sequences</taxon>
        <taxon>metagenomes</taxon>
        <taxon>ecological metagenomes</taxon>
    </lineage>
</organism>
<protein>
    <submittedName>
        <fullName evidence="1">Uncharacterized protein</fullName>
    </submittedName>
</protein>
<evidence type="ECO:0000313" key="1">
    <source>
        <dbReference type="EMBL" id="SVE11276.1"/>
    </source>
</evidence>
<sequence>MNIKLNGGANYSDMARDHAFSHF</sequence>